<dbReference type="Pfam" id="PF11744">
    <property type="entry name" value="ALMT"/>
    <property type="match status" value="1"/>
</dbReference>
<dbReference type="InterPro" id="IPR020966">
    <property type="entry name" value="ALMT"/>
</dbReference>
<dbReference type="PANTHER" id="PTHR31086">
    <property type="entry name" value="ALUMINUM-ACTIVATED MALATE TRANSPORTER 10"/>
    <property type="match status" value="1"/>
</dbReference>
<evidence type="ECO:0000256" key="6">
    <source>
        <dbReference type="ARBA" id="ARBA00023065"/>
    </source>
</evidence>
<feature type="transmembrane region" description="Helical" evidence="9">
    <location>
        <begin position="197"/>
        <end position="216"/>
    </location>
</feature>
<evidence type="ECO:0000256" key="7">
    <source>
        <dbReference type="ARBA" id="ARBA00023136"/>
    </source>
</evidence>
<evidence type="ECO:0000256" key="4">
    <source>
        <dbReference type="ARBA" id="ARBA00022692"/>
    </source>
</evidence>
<gene>
    <name evidence="10" type="ORF">Prudu_023061</name>
</gene>
<sequence length="464" mass="51619">MVSLMGSIVISVPADVELALPKNIGEKEEPKLSIFATIVSNLRQLQKRQQDMRKLLHSVKVATALVLVSLLYLLDPLYEQVGDNAMWAIMTVVVIFEFYAGATLSKGLNRGLGTILGGVMGFSAATFAQEVGGMGKGNAIIVGFSVFIFGGAATYSRLVPRIKKRYDYGAMIFILTFNLVVVSGLRAENVLELARERLSTICMGFAVCIFISLLVFPTWASDELHLSTAHKFQDLADSIEGFLQSYFRLDKENLKDDQPSSISRSCKSVLHSKSKDESLSHSKLLNLISCSFHQLSQAKMAFNYVYRQANFAKWEPWHGKFGFYYPWNKYLQVGELLRELATMVLSLKGSLQSPRQPSSSLRQSVKEPSEAVGLSLAWSLRELGESLMKMRRCPQENVILPKLKSMRLELSSMVSPVSNFGPLENVEGLAIASFVFLLTEMLEKVEELAKEVEELGELAGFHSK</sequence>
<organism evidence="10">
    <name type="scientific">Prunus dulcis</name>
    <name type="common">Almond</name>
    <name type="synonym">Amygdalus dulcis</name>
    <dbReference type="NCBI Taxonomy" id="3755"/>
    <lineage>
        <taxon>Eukaryota</taxon>
        <taxon>Viridiplantae</taxon>
        <taxon>Streptophyta</taxon>
        <taxon>Embryophyta</taxon>
        <taxon>Tracheophyta</taxon>
        <taxon>Spermatophyta</taxon>
        <taxon>Magnoliopsida</taxon>
        <taxon>eudicotyledons</taxon>
        <taxon>Gunneridae</taxon>
        <taxon>Pentapetalae</taxon>
        <taxon>rosids</taxon>
        <taxon>fabids</taxon>
        <taxon>Rosales</taxon>
        <taxon>Rosaceae</taxon>
        <taxon>Amygdaloideae</taxon>
        <taxon>Amygdaleae</taxon>
        <taxon>Prunus</taxon>
    </lineage>
</organism>
<dbReference type="AlphaFoldDB" id="A0A4Y1S2V9"/>
<dbReference type="EMBL" id="AP019304">
    <property type="protein sequence ID" value="BBH10307.1"/>
    <property type="molecule type" value="Genomic_DNA"/>
</dbReference>
<keyword evidence="7 9" id="KW-0472">Membrane</keyword>
<proteinExistence type="inferred from homology"/>
<keyword evidence="4 9" id="KW-0812">Transmembrane</keyword>
<feature type="transmembrane region" description="Helical" evidence="9">
    <location>
        <begin position="111"/>
        <end position="128"/>
    </location>
</feature>
<evidence type="ECO:0000256" key="9">
    <source>
        <dbReference type="SAM" id="Phobius"/>
    </source>
</evidence>
<feature type="transmembrane region" description="Helical" evidence="9">
    <location>
        <begin position="55"/>
        <end position="74"/>
    </location>
</feature>
<evidence type="ECO:0000313" key="10">
    <source>
        <dbReference type="EMBL" id="BBH10307.1"/>
    </source>
</evidence>
<accession>A0A4Y1S2V9</accession>
<feature type="transmembrane region" description="Helical" evidence="9">
    <location>
        <begin position="140"/>
        <end position="159"/>
    </location>
</feature>
<protein>
    <submittedName>
        <fullName evidence="10">Aluminium activated malate transporter family protein</fullName>
    </submittedName>
</protein>
<keyword evidence="5 9" id="KW-1133">Transmembrane helix</keyword>
<evidence type="ECO:0000256" key="1">
    <source>
        <dbReference type="ARBA" id="ARBA00004141"/>
    </source>
</evidence>
<evidence type="ECO:0000256" key="3">
    <source>
        <dbReference type="ARBA" id="ARBA00022448"/>
    </source>
</evidence>
<dbReference type="GO" id="GO:0016020">
    <property type="term" value="C:membrane"/>
    <property type="evidence" value="ECO:0007669"/>
    <property type="project" value="UniProtKB-SubCell"/>
</dbReference>
<comment type="subcellular location">
    <subcellularLocation>
        <location evidence="1">Membrane</location>
        <topology evidence="1">Multi-pass membrane protein</topology>
    </subcellularLocation>
</comment>
<comment type="similarity">
    <text evidence="2">Belongs to the aromatic acid exporter (TC 2.A.85) family.</text>
</comment>
<evidence type="ECO:0000256" key="8">
    <source>
        <dbReference type="ARBA" id="ARBA00023303"/>
    </source>
</evidence>
<evidence type="ECO:0000256" key="2">
    <source>
        <dbReference type="ARBA" id="ARBA00007079"/>
    </source>
</evidence>
<feature type="transmembrane region" description="Helical" evidence="9">
    <location>
        <begin position="86"/>
        <end position="104"/>
    </location>
</feature>
<keyword evidence="3" id="KW-0813">Transport</keyword>
<evidence type="ECO:0000256" key="5">
    <source>
        <dbReference type="ARBA" id="ARBA00022989"/>
    </source>
</evidence>
<dbReference type="GO" id="GO:0034220">
    <property type="term" value="P:monoatomic ion transmembrane transport"/>
    <property type="evidence" value="ECO:0007669"/>
    <property type="project" value="UniProtKB-KW"/>
</dbReference>
<name>A0A4Y1S2V9_PRUDU</name>
<dbReference type="GO" id="GO:0015743">
    <property type="term" value="P:malate transport"/>
    <property type="evidence" value="ECO:0007669"/>
    <property type="project" value="InterPro"/>
</dbReference>
<keyword evidence="8" id="KW-0407">Ion channel</keyword>
<keyword evidence="6" id="KW-0406">Ion transport</keyword>
<reference evidence="10" key="1">
    <citation type="journal article" date="2019" name="Science">
        <title>Mutation of a bHLH transcription factor allowed almond domestication.</title>
        <authorList>
            <person name="Sanchez-Perez R."/>
            <person name="Pavan S."/>
            <person name="Mazzeo R."/>
            <person name="Moldovan C."/>
            <person name="Aiese Cigliano R."/>
            <person name="Del Cueto J."/>
            <person name="Ricciardi F."/>
            <person name="Lotti C."/>
            <person name="Ricciardi L."/>
            <person name="Dicenta F."/>
            <person name="Lopez-Marques R.L."/>
            <person name="Lindberg Moller B."/>
        </authorList>
    </citation>
    <scope>NUCLEOTIDE SEQUENCE</scope>
</reference>